<dbReference type="Proteomes" id="UP001201873">
    <property type="component" value="Unassembled WGS sequence"/>
</dbReference>
<dbReference type="GO" id="GO:0008168">
    <property type="term" value="F:methyltransferase activity"/>
    <property type="evidence" value="ECO:0007669"/>
    <property type="project" value="UniProtKB-KW"/>
</dbReference>
<evidence type="ECO:0000313" key="2">
    <source>
        <dbReference type="EMBL" id="MCK9878967.1"/>
    </source>
</evidence>
<dbReference type="Gene3D" id="3.40.50.150">
    <property type="entry name" value="Vaccinia Virus protein VP39"/>
    <property type="match status" value="1"/>
</dbReference>
<sequence length="334" mass="35769">MTSSIPPQSVVAQPVVAQSVPARVTLVVQPGRHRGRLAFYRQTADAAFWDDLWDAQPVDYLRARTGHLPLHLRRAVRRYLHPGGRVLEAGCGPGEFSVAMAVRGFTADAVDWAPRTVARLRAAAPQLRVWQGDVRALEVPDGCYDAVYSPGVCEHFETGPGEVLRETFRVLRPGGIALVSTPCFSPLLRALGRVATSPVAAARPEAAPRSDGGGSSADIRPTSVDGAAERRSAGAPLWLPRPREGEFYQYAFTPAGLAAELRAVGFEAVRAHPYGALATALEFTAAGRALAARVDRGRLRPVEAGLDLVGAPWLSGRACLWVARRPRPGAEPKA</sequence>
<protein>
    <submittedName>
        <fullName evidence="2">Class I SAM-dependent methyltransferase</fullName>
    </submittedName>
</protein>
<organism evidence="2 3">
    <name type="scientific">Frankia umida</name>
    <dbReference type="NCBI Taxonomy" id="573489"/>
    <lineage>
        <taxon>Bacteria</taxon>
        <taxon>Bacillati</taxon>
        <taxon>Actinomycetota</taxon>
        <taxon>Actinomycetes</taxon>
        <taxon>Frankiales</taxon>
        <taxon>Frankiaceae</taxon>
        <taxon>Frankia</taxon>
    </lineage>
</organism>
<dbReference type="SUPFAM" id="SSF53335">
    <property type="entry name" value="S-adenosyl-L-methionine-dependent methyltransferases"/>
    <property type="match status" value="1"/>
</dbReference>
<dbReference type="GO" id="GO:0032259">
    <property type="term" value="P:methylation"/>
    <property type="evidence" value="ECO:0007669"/>
    <property type="project" value="UniProtKB-KW"/>
</dbReference>
<keyword evidence="3" id="KW-1185">Reference proteome</keyword>
<proteinExistence type="predicted"/>
<dbReference type="PANTHER" id="PTHR43464:SF83">
    <property type="entry name" value="MALONYL-[ACYL-CARRIER PROTEIN] O-METHYLTRANSFERASE"/>
    <property type="match status" value="1"/>
</dbReference>
<dbReference type="CDD" id="cd02440">
    <property type="entry name" value="AdoMet_MTases"/>
    <property type="match status" value="1"/>
</dbReference>
<keyword evidence="2" id="KW-0808">Transferase</keyword>
<gene>
    <name evidence="2" type="ORF">MXD59_24950</name>
</gene>
<dbReference type="Pfam" id="PF13489">
    <property type="entry name" value="Methyltransf_23"/>
    <property type="match status" value="1"/>
</dbReference>
<evidence type="ECO:0000313" key="3">
    <source>
        <dbReference type="Proteomes" id="UP001201873"/>
    </source>
</evidence>
<name>A0ABT0K600_9ACTN</name>
<keyword evidence="2" id="KW-0489">Methyltransferase</keyword>
<dbReference type="PANTHER" id="PTHR43464">
    <property type="entry name" value="METHYLTRANSFERASE"/>
    <property type="match status" value="1"/>
</dbReference>
<evidence type="ECO:0000256" key="1">
    <source>
        <dbReference type="SAM" id="MobiDB-lite"/>
    </source>
</evidence>
<feature type="region of interest" description="Disordered" evidence="1">
    <location>
        <begin position="200"/>
        <end position="228"/>
    </location>
</feature>
<dbReference type="EMBL" id="JALKFT010000055">
    <property type="protein sequence ID" value="MCK9878967.1"/>
    <property type="molecule type" value="Genomic_DNA"/>
</dbReference>
<reference evidence="2 3" key="1">
    <citation type="submission" date="2022-04" db="EMBL/GenBank/DDBJ databases">
        <title>Genome diversity in the genus Frankia.</title>
        <authorList>
            <person name="Carlos-Shanley C."/>
            <person name="Hahn D."/>
        </authorList>
    </citation>
    <scope>NUCLEOTIDE SEQUENCE [LARGE SCALE GENOMIC DNA]</scope>
    <source>
        <strain evidence="2 3">Ag45/Mut15</strain>
    </source>
</reference>
<dbReference type="RefSeq" id="WP_248827021.1">
    <property type="nucleotide sequence ID" value="NZ_JALKFT010000055.1"/>
</dbReference>
<comment type="caution">
    <text evidence="2">The sequence shown here is derived from an EMBL/GenBank/DDBJ whole genome shotgun (WGS) entry which is preliminary data.</text>
</comment>
<dbReference type="InterPro" id="IPR029063">
    <property type="entry name" value="SAM-dependent_MTases_sf"/>
</dbReference>
<accession>A0ABT0K600</accession>